<dbReference type="SMART" id="SM00862">
    <property type="entry name" value="Trans_reg_C"/>
    <property type="match status" value="1"/>
</dbReference>
<dbReference type="Pfam" id="PF00486">
    <property type="entry name" value="Trans_reg_C"/>
    <property type="match status" value="1"/>
</dbReference>
<dbReference type="RefSeq" id="WP_127565075.1">
    <property type="nucleotide sequence ID" value="NZ_BMFB01000004.1"/>
</dbReference>
<dbReference type="GO" id="GO:0000156">
    <property type="term" value="F:phosphorelay response regulator activity"/>
    <property type="evidence" value="ECO:0007669"/>
    <property type="project" value="TreeGrafter"/>
</dbReference>
<reference evidence="4 5" key="1">
    <citation type="submission" date="2016-12" db="EMBL/GenBank/DDBJ databases">
        <title>The genome of dimorphic prosthecate Glycocaulis alkaliphilus 6b-8t, isolated from crude oil dictates its adaptability in petroleum environments.</title>
        <authorList>
            <person name="Wu X.-L."/>
            <person name="Geng S."/>
        </authorList>
    </citation>
    <scope>NUCLEOTIDE SEQUENCE [LARGE SCALE GENOMIC DNA]</scope>
    <source>
        <strain evidence="4 5">6B-8</strain>
    </source>
</reference>
<dbReference type="InterPro" id="IPR001867">
    <property type="entry name" value="OmpR/PhoB-type_DNA-bd"/>
</dbReference>
<dbReference type="Gene3D" id="3.40.50.2300">
    <property type="match status" value="1"/>
</dbReference>
<sequence>MAGEKTVLIIDDDTDLREALAEQFALEDGFAVITAVNASQGMERVREDNPDIVIFDVGLPDMDGRDACAALREEGESVPIILLTAQSGDEDHVKGLQSGASDFLAKPIAFRVLLERVRTQLRRYESSEDAVLNIGPYVFTPGMKQLVNQDGKRIRLTEKETSILKYLYRAGGQPVAREELLDRVWGYHREANTHTLETHIYRLRQKIEPDPGKTRLLVTDTGGYRLQA</sequence>
<dbReference type="PANTHER" id="PTHR48111">
    <property type="entry name" value="REGULATOR OF RPOS"/>
    <property type="match status" value="1"/>
</dbReference>
<name>A0A3T0E5F8_9PROT</name>
<dbReference type="Pfam" id="PF00072">
    <property type="entry name" value="Response_reg"/>
    <property type="match status" value="1"/>
</dbReference>
<dbReference type="PROSITE" id="PS51755">
    <property type="entry name" value="OMPR_PHOB"/>
    <property type="match status" value="1"/>
</dbReference>
<keyword evidence="5" id="KW-1185">Reference proteome</keyword>
<evidence type="ECO:0000256" key="2">
    <source>
        <dbReference type="ARBA" id="ARBA00023012"/>
    </source>
</evidence>
<organism evidence="4 5">
    <name type="scientific">Glycocaulis alkaliphilus</name>
    <dbReference type="NCBI Taxonomy" id="1434191"/>
    <lineage>
        <taxon>Bacteria</taxon>
        <taxon>Pseudomonadati</taxon>
        <taxon>Pseudomonadota</taxon>
        <taxon>Alphaproteobacteria</taxon>
        <taxon>Maricaulales</taxon>
        <taxon>Maricaulaceae</taxon>
        <taxon>Glycocaulis</taxon>
    </lineage>
</organism>
<dbReference type="SUPFAM" id="SSF52172">
    <property type="entry name" value="CheY-like"/>
    <property type="match status" value="1"/>
</dbReference>
<dbReference type="SMART" id="SM00448">
    <property type="entry name" value="REC"/>
    <property type="match status" value="1"/>
</dbReference>
<dbReference type="PROSITE" id="PS50110">
    <property type="entry name" value="RESPONSE_REGULATORY"/>
    <property type="match status" value="1"/>
</dbReference>
<dbReference type="InterPro" id="IPR016032">
    <property type="entry name" value="Sig_transdc_resp-reg_C-effctor"/>
</dbReference>
<dbReference type="InterPro" id="IPR001789">
    <property type="entry name" value="Sig_transdc_resp-reg_receiver"/>
</dbReference>
<evidence type="ECO:0000313" key="5">
    <source>
        <dbReference type="Proteomes" id="UP000286954"/>
    </source>
</evidence>
<dbReference type="GO" id="GO:0005829">
    <property type="term" value="C:cytosol"/>
    <property type="evidence" value="ECO:0007669"/>
    <property type="project" value="TreeGrafter"/>
</dbReference>
<gene>
    <name evidence="4" type="ORF">X907_0055</name>
</gene>
<dbReference type="KEGG" id="gak:X907_0055"/>
<proteinExistence type="predicted"/>
<evidence type="ECO:0000256" key="3">
    <source>
        <dbReference type="ARBA" id="ARBA00023125"/>
    </source>
</evidence>
<evidence type="ECO:0000256" key="1">
    <source>
        <dbReference type="ARBA" id="ARBA00022553"/>
    </source>
</evidence>
<protein>
    <submittedName>
        <fullName evidence="4">Transcriptional regulator</fullName>
    </submittedName>
</protein>
<dbReference type="Gene3D" id="1.10.10.10">
    <property type="entry name" value="Winged helix-like DNA-binding domain superfamily/Winged helix DNA-binding domain"/>
    <property type="match status" value="1"/>
</dbReference>
<dbReference type="SUPFAM" id="SSF46894">
    <property type="entry name" value="C-terminal effector domain of the bipartite response regulators"/>
    <property type="match status" value="1"/>
</dbReference>
<dbReference type="InterPro" id="IPR011006">
    <property type="entry name" value="CheY-like_superfamily"/>
</dbReference>
<evidence type="ECO:0000313" key="4">
    <source>
        <dbReference type="EMBL" id="AZU02605.1"/>
    </source>
</evidence>
<dbReference type="InterPro" id="IPR036388">
    <property type="entry name" value="WH-like_DNA-bd_sf"/>
</dbReference>
<dbReference type="GO" id="GO:0000976">
    <property type="term" value="F:transcription cis-regulatory region binding"/>
    <property type="evidence" value="ECO:0007669"/>
    <property type="project" value="TreeGrafter"/>
</dbReference>
<dbReference type="GO" id="GO:0032993">
    <property type="term" value="C:protein-DNA complex"/>
    <property type="evidence" value="ECO:0007669"/>
    <property type="project" value="TreeGrafter"/>
</dbReference>
<dbReference type="PANTHER" id="PTHR48111:SF40">
    <property type="entry name" value="PHOSPHATE REGULON TRANSCRIPTIONAL REGULATORY PROTEIN PHOB"/>
    <property type="match status" value="1"/>
</dbReference>
<keyword evidence="1" id="KW-0597">Phosphoprotein</keyword>
<dbReference type="GO" id="GO:0006355">
    <property type="term" value="P:regulation of DNA-templated transcription"/>
    <property type="evidence" value="ECO:0007669"/>
    <property type="project" value="InterPro"/>
</dbReference>
<dbReference type="CDD" id="cd00383">
    <property type="entry name" value="trans_reg_C"/>
    <property type="match status" value="1"/>
</dbReference>
<dbReference type="InterPro" id="IPR039420">
    <property type="entry name" value="WalR-like"/>
</dbReference>
<keyword evidence="2" id="KW-0902">Two-component regulatory system</keyword>
<keyword evidence="3" id="KW-0238">DNA-binding</keyword>
<dbReference type="CDD" id="cd17574">
    <property type="entry name" value="REC_OmpR"/>
    <property type="match status" value="1"/>
</dbReference>
<dbReference type="Proteomes" id="UP000286954">
    <property type="component" value="Chromosome"/>
</dbReference>
<dbReference type="AlphaFoldDB" id="A0A3T0E5F8"/>
<dbReference type="EMBL" id="CP018911">
    <property type="protein sequence ID" value="AZU02605.1"/>
    <property type="molecule type" value="Genomic_DNA"/>
</dbReference>
<accession>A0A3T0E5F8</accession>
<dbReference type="OrthoDB" id="7191169at2"/>